<comment type="caution">
    <text evidence="1">The sequence shown here is derived from an EMBL/GenBank/DDBJ whole genome shotgun (WGS) entry which is preliminary data.</text>
</comment>
<dbReference type="EMBL" id="JBHTBH010000003">
    <property type="protein sequence ID" value="MFC7327668.1"/>
    <property type="molecule type" value="Genomic_DNA"/>
</dbReference>
<accession>A0ABW2KED9</accession>
<proteinExistence type="predicted"/>
<name>A0ABW2KED9_9ACTN</name>
<sequence>MRRGFFVECPLTRLSFDIGHFGLLAAREDPGFTAELDQHAAAVRDSIEGDGLRVTRSSLTHYLHGFVDGCRERDRGYDSVDYDWETLRLLAICRMAKEYGFIR</sequence>
<evidence type="ECO:0000313" key="2">
    <source>
        <dbReference type="Proteomes" id="UP001596540"/>
    </source>
</evidence>
<protein>
    <submittedName>
        <fullName evidence="1">DUF6401 family natural product biosynthesis protein</fullName>
    </submittedName>
</protein>
<organism evidence="1 2">
    <name type="scientific">Marinactinospora rubrisoli</name>
    <dbReference type="NCBI Taxonomy" id="2715399"/>
    <lineage>
        <taxon>Bacteria</taxon>
        <taxon>Bacillati</taxon>
        <taxon>Actinomycetota</taxon>
        <taxon>Actinomycetes</taxon>
        <taxon>Streptosporangiales</taxon>
        <taxon>Nocardiopsidaceae</taxon>
        <taxon>Marinactinospora</taxon>
    </lineage>
</organism>
<dbReference type="Pfam" id="PF19939">
    <property type="entry name" value="DUF6401"/>
    <property type="match status" value="1"/>
</dbReference>
<evidence type="ECO:0000313" key="1">
    <source>
        <dbReference type="EMBL" id="MFC7327668.1"/>
    </source>
</evidence>
<gene>
    <name evidence="1" type="ORF">ACFQRF_07915</name>
</gene>
<reference evidence="2" key="1">
    <citation type="journal article" date="2019" name="Int. J. Syst. Evol. Microbiol.">
        <title>The Global Catalogue of Microorganisms (GCM) 10K type strain sequencing project: providing services to taxonomists for standard genome sequencing and annotation.</title>
        <authorList>
            <consortium name="The Broad Institute Genomics Platform"/>
            <consortium name="The Broad Institute Genome Sequencing Center for Infectious Disease"/>
            <person name="Wu L."/>
            <person name="Ma J."/>
        </authorList>
    </citation>
    <scope>NUCLEOTIDE SEQUENCE [LARGE SCALE GENOMIC DNA]</scope>
    <source>
        <strain evidence="2">CGMCC 4.7382</strain>
    </source>
</reference>
<dbReference type="InterPro" id="IPR045647">
    <property type="entry name" value="DUF6401"/>
</dbReference>
<dbReference type="Proteomes" id="UP001596540">
    <property type="component" value="Unassembled WGS sequence"/>
</dbReference>
<dbReference type="RefSeq" id="WP_379870087.1">
    <property type="nucleotide sequence ID" value="NZ_JBHTBH010000003.1"/>
</dbReference>
<keyword evidence="2" id="KW-1185">Reference proteome</keyword>